<dbReference type="PANTHER" id="PTHR47936:SF1">
    <property type="entry name" value="PENTATRICOPEPTIDE REPEAT-CONTAINING PROTEIN GUN1, CHLOROPLASTIC"/>
    <property type="match status" value="1"/>
</dbReference>
<dbReference type="OrthoDB" id="185373at2759"/>
<dbReference type="EMBL" id="CP014587">
    <property type="protein sequence ID" value="ANZ77840.1"/>
    <property type="molecule type" value="Genomic_DNA"/>
</dbReference>
<keyword evidence="3" id="KW-0677">Repeat</keyword>
<evidence type="ECO:0000256" key="2">
    <source>
        <dbReference type="ARBA" id="ARBA00006192"/>
    </source>
</evidence>
<keyword evidence="9" id="KW-1185">Reference proteome</keyword>
<evidence type="ECO:0000256" key="4">
    <source>
        <dbReference type="ARBA" id="ARBA00044493"/>
    </source>
</evidence>
<dbReference type="InterPro" id="IPR002885">
    <property type="entry name" value="PPR_rpt"/>
</dbReference>
<evidence type="ECO:0000313" key="8">
    <source>
        <dbReference type="EMBL" id="ANZ77840.1"/>
    </source>
</evidence>
<name>A0A1B2JIH3_PICPA</name>
<evidence type="ECO:0000256" key="5">
    <source>
        <dbReference type="ARBA" id="ARBA00044511"/>
    </source>
</evidence>
<protein>
    <recommendedName>
        <fullName evidence="6">Mitochondrial 15S rRNA processing factor CCM1</fullName>
    </recommendedName>
</protein>
<sequence>MISRQIRRHTLRLRLAFCIRSTYETVLEFNVPDMTIVRSYRTWNLSEKRECDTKQVMTLYRNSIIPQNSLSAQEKALLTQFMVIMDLRTDDNIHKVENKQQILDELYNLALTSSQYSKKYSNLIRNYSASIARIFYRNAQYEKCYECLRLSKNNDINPAIYAGTLLMLGKEQEFESFICGRNTLSQCSIHQVDQLIRTVVQLYSNDKLDWEKSLRYWALICYRIYGHLELLDKQVYRQNLVALGTILDGYFLSCRVTANAQKRTKYIKLDESKFSNLTGDFDKVTFAQLLTTIMKHCVYHGARPKRLEFTLKLWRFKKERKLPLVSQDLTSSMRALVEFNQFEDAFRLYQLHPELHDDSQFDSLLRCHGSLNEWNQMQKQFEDLFGKGELPSIYHYGIVMNALGNRGEIKAVEMLYEQLLARGMIPNAHILAALMKCQITYGDFEGAIQTFNEKFSLFDIRKNGYIYWLVFHAYKGLSNLQEPFEIVKQLVKSDRIQILSQKDLLPLMGICRRLGDHLNASFLYFRFFPSIGIQPNLKMTIEFIETCLKARKLGLADFLIRKVSKSFHNSDRFSTNFHNSIINFHLTSRNYQKAIRHFNENMIQTAKIKPNGRTFGLLIEILILTKRFKQVSKLFVSMQKWVVPSEYHYATAMRTALKLGNGKLALKYYNQMLSKKVSPGLSSYVYLIRALISNGPVSKDEVLSTKTQSVITSVLDDLIEQKKKETLSQPIKYLPLQLMVPFLKKLASAERTDEAKTFAEKFMKMLPPDSISNYLFLEALLAIYAEEANWQIFELIFDLYVKSLTKQLNRPVEKESNPADSNARAAYLVANRLSTVWAFKLKHMIQVKNYKSIIPLLCHLESIGFKLSNYAMNETARSLLIHHTTLEDALEFIEDRLIKGYLFLKSKRKLVREKQSELDRSALHVMLRLRPRTSYYLSGATYFQTLRAIEKFISQRVEGKERAQVIVRFKHLYPKTMARYEDNVSQLDEWERITQENRSFHFRLKKKNPAIRPERLVPRVLPPKKNIRNDHKDGVSHL</sequence>
<gene>
    <name evidence="8" type="ORF">ATY40_BA7504432</name>
</gene>
<evidence type="ECO:0000256" key="3">
    <source>
        <dbReference type="ARBA" id="ARBA00022737"/>
    </source>
</evidence>
<comment type="function">
    <text evidence="4">Regulates mitochondrial small subunit maturation by controlling 15S rRNA 5'-end processing. Localizes to the 5' precursor of the 15S rRNA in a position that is subsequently occupied by mS47 in the mature yeast mtSSU. Uses structure and sequence-specific RNA recognition, binding to a single-stranded region of the precursor and specifically recognizing bases -6 to -1. The exchange of Ccm1 for mS47 is coupled to the irreversible removal of precursor rRNA that is accompanied by conformational changes of the mitoribosomal proteins uS5m and mS26. These conformational changes signal completion of 5'-end rRNA processing through protection of the mature 5'-end of the 15S rRNA and stabilization of mS47. The removal of the 5' precursor together with the dissociation of Ccm1 may be catalyzed by the 5'-3' exoribonuclease Pet127. Involved in the specific removal of group I introns in mitochondrial encoded transcripts.</text>
</comment>
<evidence type="ECO:0000256" key="1">
    <source>
        <dbReference type="ARBA" id="ARBA00004173"/>
    </source>
</evidence>
<proteinExistence type="inferred from homology"/>
<dbReference type="AlphaFoldDB" id="A0A1B2JIH3"/>
<evidence type="ECO:0000256" key="7">
    <source>
        <dbReference type="PROSITE-ProRule" id="PRU00708"/>
    </source>
</evidence>
<dbReference type="Proteomes" id="UP000094565">
    <property type="component" value="Chromosome 4"/>
</dbReference>
<comment type="subunit">
    <text evidence="5">Binds to mitochondrial small subunit 15S rRNA.</text>
</comment>
<accession>A0A1B2JIH3</accession>
<dbReference type="PANTHER" id="PTHR47936">
    <property type="entry name" value="PPR_LONG DOMAIN-CONTAINING PROTEIN"/>
    <property type="match status" value="1"/>
</dbReference>
<dbReference type="Gene3D" id="1.25.40.10">
    <property type="entry name" value="Tetratricopeptide repeat domain"/>
    <property type="match status" value="2"/>
</dbReference>
<dbReference type="PROSITE" id="PS51375">
    <property type="entry name" value="PPR"/>
    <property type="match status" value="1"/>
</dbReference>
<dbReference type="NCBIfam" id="TIGR00756">
    <property type="entry name" value="PPR"/>
    <property type="match status" value="1"/>
</dbReference>
<feature type="repeat" description="PPR" evidence="7">
    <location>
        <begin position="392"/>
        <end position="426"/>
    </location>
</feature>
<comment type="similarity">
    <text evidence="2">Belongs to the CCM1 family.</text>
</comment>
<evidence type="ECO:0000313" key="9">
    <source>
        <dbReference type="Proteomes" id="UP000094565"/>
    </source>
</evidence>
<comment type="subcellular location">
    <subcellularLocation>
        <location evidence="1">Mitochondrion</location>
    </subcellularLocation>
</comment>
<evidence type="ECO:0000256" key="6">
    <source>
        <dbReference type="ARBA" id="ARBA00044527"/>
    </source>
</evidence>
<reference evidence="8 9" key="1">
    <citation type="submission" date="2016-02" db="EMBL/GenBank/DDBJ databases">
        <title>Comparative genomic and transcriptomic foundation for Pichia pastoris.</title>
        <authorList>
            <person name="Love K.R."/>
            <person name="Shah K.A."/>
            <person name="Whittaker C.A."/>
            <person name="Wu J."/>
            <person name="Bartlett M.C."/>
            <person name="Ma D."/>
            <person name="Leeson R.L."/>
            <person name="Priest M."/>
            <person name="Young S.K."/>
            <person name="Love J.C."/>
        </authorList>
    </citation>
    <scope>NUCLEOTIDE SEQUENCE [LARGE SCALE GENOMIC DNA]</scope>
    <source>
        <strain evidence="8 9">ATCC 28485</strain>
    </source>
</reference>
<organism evidence="8 9">
    <name type="scientific">Komagataella pastoris</name>
    <name type="common">Yeast</name>
    <name type="synonym">Pichia pastoris</name>
    <dbReference type="NCBI Taxonomy" id="4922"/>
    <lineage>
        <taxon>Eukaryota</taxon>
        <taxon>Fungi</taxon>
        <taxon>Dikarya</taxon>
        <taxon>Ascomycota</taxon>
        <taxon>Saccharomycotina</taxon>
        <taxon>Pichiomycetes</taxon>
        <taxon>Pichiales</taxon>
        <taxon>Pichiaceae</taxon>
        <taxon>Komagataella</taxon>
    </lineage>
</organism>
<dbReference type="GO" id="GO:0005739">
    <property type="term" value="C:mitochondrion"/>
    <property type="evidence" value="ECO:0007669"/>
    <property type="project" value="UniProtKB-SubCell"/>
</dbReference>
<dbReference type="InterPro" id="IPR011990">
    <property type="entry name" value="TPR-like_helical_dom_sf"/>
</dbReference>